<organism evidence="1 2">
    <name type="scientific">Candidatus Zymogenus saltonus</name>
    <dbReference type="NCBI Taxonomy" id="2844893"/>
    <lineage>
        <taxon>Bacteria</taxon>
        <taxon>Deltaproteobacteria</taxon>
        <taxon>Candidatus Zymogenia</taxon>
        <taxon>Candidatus Zymogeniales</taxon>
        <taxon>Candidatus Zymogenaceae</taxon>
        <taxon>Candidatus Zymogenus</taxon>
    </lineage>
</organism>
<evidence type="ECO:0000313" key="2">
    <source>
        <dbReference type="Proteomes" id="UP000809273"/>
    </source>
</evidence>
<reference evidence="1" key="2">
    <citation type="submission" date="2021-01" db="EMBL/GenBank/DDBJ databases">
        <authorList>
            <person name="Hahn C.R."/>
            <person name="Youssef N.H."/>
            <person name="Elshahed M."/>
        </authorList>
    </citation>
    <scope>NUCLEOTIDE SEQUENCE</scope>
    <source>
        <strain evidence="1">Zod_Metabat.24</strain>
    </source>
</reference>
<sequence length="187" mass="22194">MKGRSDRNRGQKIVEREFLDIFVKAYNNSKSINVSINDSTIIESERPDFIAKKNNGLDIGIELVQIVRPPEIEFVDRVFRNREYMDIYNAIELVMHHIEEKENKRQDSDWQLQNSNILVLQLIDCPIHLLYLDDLKNISDKSGFREIFLADCTMLEEYNEVELFCLAPTEMWGYQYRINPSKKPYFH</sequence>
<protein>
    <submittedName>
        <fullName evidence="1">Uncharacterized protein</fullName>
    </submittedName>
</protein>
<dbReference type="Proteomes" id="UP000809273">
    <property type="component" value="Unassembled WGS sequence"/>
</dbReference>
<dbReference type="EMBL" id="JAFGIX010000023">
    <property type="protein sequence ID" value="MBN1572509.1"/>
    <property type="molecule type" value="Genomic_DNA"/>
</dbReference>
<dbReference type="AlphaFoldDB" id="A0A9D8PMQ9"/>
<accession>A0A9D8PMQ9</accession>
<evidence type="ECO:0000313" key="1">
    <source>
        <dbReference type="EMBL" id="MBN1572509.1"/>
    </source>
</evidence>
<comment type="caution">
    <text evidence="1">The sequence shown here is derived from an EMBL/GenBank/DDBJ whole genome shotgun (WGS) entry which is preliminary data.</text>
</comment>
<reference evidence="1" key="1">
    <citation type="journal article" date="2021" name="Environ. Microbiol.">
        <title>Genomic characterization of three novel Desulfobacterota classes expand the metabolic and phylogenetic diversity of the phylum.</title>
        <authorList>
            <person name="Murphy C.L."/>
            <person name="Biggerstaff J."/>
            <person name="Eichhorn A."/>
            <person name="Ewing E."/>
            <person name="Shahan R."/>
            <person name="Soriano D."/>
            <person name="Stewart S."/>
            <person name="VanMol K."/>
            <person name="Walker R."/>
            <person name="Walters P."/>
            <person name="Elshahed M.S."/>
            <person name="Youssef N.H."/>
        </authorList>
    </citation>
    <scope>NUCLEOTIDE SEQUENCE</scope>
    <source>
        <strain evidence="1">Zod_Metabat.24</strain>
    </source>
</reference>
<name>A0A9D8PMQ9_9DELT</name>
<proteinExistence type="predicted"/>
<gene>
    <name evidence="1" type="ORF">JW984_04850</name>
</gene>